<dbReference type="InterPro" id="IPR006637">
    <property type="entry name" value="ChW"/>
</dbReference>
<dbReference type="Pfam" id="PF07538">
    <property type="entry name" value="ChW"/>
    <property type="match status" value="1"/>
</dbReference>
<dbReference type="RefSeq" id="WP_062511270.1">
    <property type="nucleotide sequence ID" value="NZ_BAQZ01000047.1"/>
</dbReference>
<organism evidence="2 3">
    <name type="scientific">Gluconobacter roseus NBRC 3990</name>
    <dbReference type="NCBI Taxonomy" id="1307950"/>
    <lineage>
        <taxon>Bacteria</taxon>
        <taxon>Pseudomonadati</taxon>
        <taxon>Pseudomonadota</taxon>
        <taxon>Alphaproteobacteria</taxon>
        <taxon>Acetobacterales</taxon>
        <taxon>Acetobacteraceae</taxon>
        <taxon>Gluconobacter</taxon>
    </lineage>
</organism>
<dbReference type="STRING" id="586239.AD943_12720"/>
<proteinExistence type="predicted"/>
<reference evidence="2 3" key="1">
    <citation type="submission" date="2019-06" db="EMBL/GenBank/DDBJ databases">
        <title>Whole genome shotgun sequence of Gluconobacter roseus NBRC 3990.</title>
        <authorList>
            <person name="Hosoyama A."/>
            <person name="Uohara A."/>
            <person name="Ohji S."/>
            <person name="Ichikawa N."/>
        </authorList>
    </citation>
    <scope>NUCLEOTIDE SEQUENCE [LARGE SCALE GENOMIC DNA]</scope>
    <source>
        <strain evidence="2 3">NBRC 3990</strain>
    </source>
</reference>
<protein>
    <recommendedName>
        <fullName evidence="4">Hydrophobic W protein</fullName>
    </recommendedName>
</protein>
<dbReference type="AlphaFoldDB" id="A0A4Y3M6T7"/>
<evidence type="ECO:0008006" key="4">
    <source>
        <dbReference type="Google" id="ProtNLM"/>
    </source>
</evidence>
<name>A0A4Y3M6T7_9PROT</name>
<comment type="caution">
    <text evidence="2">The sequence shown here is derived from an EMBL/GenBank/DDBJ whole genome shotgun (WGS) entry which is preliminary data.</text>
</comment>
<gene>
    <name evidence="2" type="ORF">GRO01_19600</name>
</gene>
<accession>A0A4Y3M6T7</accession>
<dbReference type="EMBL" id="BJLY01000003">
    <property type="protein sequence ID" value="GEB04384.1"/>
    <property type="molecule type" value="Genomic_DNA"/>
</dbReference>
<evidence type="ECO:0000313" key="3">
    <source>
        <dbReference type="Proteomes" id="UP000320772"/>
    </source>
</evidence>
<feature type="compositionally biased region" description="Low complexity" evidence="1">
    <location>
        <begin position="300"/>
        <end position="327"/>
    </location>
</feature>
<feature type="compositionally biased region" description="Basic residues" evidence="1">
    <location>
        <begin position="338"/>
        <end position="348"/>
    </location>
</feature>
<feature type="region of interest" description="Disordered" evidence="1">
    <location>
        <begin position="291"/>
        <end position="348"/>
    </location>
</feature>
<dbReference type="Proteomes" id="UP000320772">
    <property type="component" value="Unassembled WGS sequence"/>
</dbReference>
<evidence type="ECO:0000313" key="2">
    <source>
        <dbReference type="EMBL" id="GEB04384.1"/>
    </source>
</evidence>
<sequence length="348" mass="35599">MSNAAEAPRQNRVIDLKAGAHMMVLDAGIFCIFHAAGQAPAGPAGLPGVRISRAPGTPPGLVTVSTFEEDGWIGGSNGAALVRVMRGPAAVLVTTYQEPDSVHPAPRLQVAQLAGPVTSAPAQPAVPAAAVAPVAAKAPAPDVSEASAEKVAEKIANDISAHIQRRGDVATGIGHWMGVPGSQSWIEGFSIAPEDGIPASDIEYQAVLGKGWLSPWAEGGQYCGSRGMALPILGLRVRLKGKSAEAHKVRLTATFTDGTRLGPVDGSEALEAESLAPLESFLLEFVSESEEIPAPKSEAPKAATPRAASKAASSKTSAKAPAKPRAPKAAEAKAKPATPRKRKPASAS</sequence>
<keyword evidence="3" id="KW-1185">Reference proteome</keyword>
<evidence type="ECO:0000256" key="1">
    <source>
        <dbReference type="SAM" id="MobiDB-lite"/>
    </source>
</evidence>